<dbReference type="InterPro" id="IPR050712">
    <property type="entry name" value="NAD(P)H-dep_reductase"/>
</dbReference>
<dbReference type="InterPro" id="IPR029039">
    <property type="entry name" value="Flavoprotein-like_sf"/>
</dbReference>
<dbReference type="Proteomes" id="UP000533476">
    <property type="component" value="Unassembled WGS sequence"/>
</dbReference>
<dbReference type="GO" id="GO:0005829">
    <property type="term" value="C:cytosol"/>
    <property type="evidence" value="ECO:0007669"/>
    <property type="project" value="TreeGrafter"/>
</dbReference>
<feature type="domain" description="NADPH-dependent FMN reductase-like" evidence="1">
    <location>
        <begin position="4"/>
        <end position="145"/>
    </location>
</feature>
<dbReference type="PANTHER" id="PTHR30543:SF21">
    <property type="entry name" value="NAD(P)H-DEPENDENT FMN REDUCTASE LOT6"/>
    <property type="match status" value="1"/>
</dbReference>
<reference evidence="2 3" key="1">
    <citation type="submission" date="2020-04" db="EMBL/GenBank/DDBJ databases">
        <authorList>
            <person name="Zhang R."/>
            <person name="Schippers A."/>
        </authorList>
    </citation>
    <scope>NUCLEOTIDE SEQUENCE [LARGE SCALE GENOMIC DNA]</scope>
    <source>
        <strain evidence="2 3">DSM 109850</strain>
    </source>
</reference>
<dbReference type="GO" id="GO:0016491">
    <property type="term" value="F:oxidoreductase activity"/>
    <property type="evidence" value="ECO:0007669"/>
    <property type="project" value="InterPro"/>
</dbReference>
<dbReference type="PANTHER" id="PTHR30543">
    <property type="entry name" value="CHROMATE REDUCTASE"/>
    <property type="match status" value="1"/>
</dbReference>
<evidence type="ECO:0000313" key="2">
    <source>
        <dbReference type="EMBL" id="NMP21717.1"/>
    </source>
</evidence>
<dbReference type="GO" id="GO:0010181">
    <property type="term" value="F:FMN binding"/>
    <property type="evidence" value="ECO:0007669"/>
    <property type="project" value="TreeGrafter"/>
</dbReference>
<evidence type="ECO:0000259" key="1">
    <source>
        <dbReference type="Pfam" id="PF03358"/>
    </source>
</evidence>
<organism evidence="2 3">
    <name type="scientific">Sulfobacillus harzensis</name>
    <dbReference type="NCBI Taxonomy" id="2729629"/>
    <lineage>
        <taxon>Bacteria</taxon>
        <taxon>Bacillati</taxon>
        <taxon>Bacillota</taxon>
        <taxon>Clostridia</taxon>
        <taxon>Eubacteriales</taxon>
        <taxon>Clostridiales Family XVII. Incertae Sedis</taxon>
        <taxon>Sulfobacillus</taxon>
    </lineage>
</organism>
<protein>
    <submittedName>
        <fullName evidence="2">NAD(P)H-dependent oxidoreductase</fullName>
    </submittedName>
</protein>
<dbReference type="AlphaFoldDB" id="A0A7Y0L1S9"/>
<proteinExistence type="predicted"/>
<dbReference type="Gene3D" id="3.40.50.360">
    <property type="match status" value="1"/>
</dbReference>
<dbReference type="InterPro" id="IPR005025">
    <property type="entry name" value="FMN_Rdtase-like_dom"/>
</dbReference>
<accession>A0A7Y0L1S9</accession>
<name>A0A7Y0L1S9_9FIRM</name>
<gene>
    <name evidence="2" type="ORF">HIJ39_05025</name>
</gene>
<dbReference type="Pfam" id="PF03358">
    <property type="entry name" value="FMN_red"/>
    <property type="match status" value="1"/>
</dbReference>
<dbReference type="EMBL" id="JABBVZ010000011">
    <property type="protein sequence ID" value="NMP21717.1"/>
    <property type="molecule type" value="Genomic_DNA"/>
</dbReference>
<comment type="caution">
    <text evidence="2">The sequence shown here is derived from an EMBL/GenBank/DDBJ whole genome shotgun (WGS) entry which is preliminary data.</text>
</comment>
<keyword evidence="3" id="KW-1185">Reference proteome</keyword>
<dbReference type="SUPFAM" id="SSF52218">
    <property type="entry name" value="Flavoproteins"/>
    <property type="match status" value="1"/>
</dbReference>
<dbReference type="RefSeq" id="WP_169097359.1">
    <property type="nucleotide sequence ID" value="NZ_JABBVZ010000011.1"/>
</dbReference>
<evidence type="ECO:0000313" key="3">
    <source>
        <dbReference type="Proteomes" id="UP000533476"/>
    </source>
</evidence>
<sequence>MTPTLLVIIGSTRPTRVGSAVGQWFVDHARTDGRFTTEVADLAEMALPLLDEPDHPRVRQYRHPHTQAWSKRVETADAVVFITPEYNYGVSAPLKNAIDYLHHEWQIKPAAFVSYGGVSGGTRAVQMLKQIVTTVKMVPLCEAVVIPWVEQFLDDDKHFCATPALEEAASVMLNELLFWAKGLKAMRDQRAAL</sequence>